<dbReference type="PANTHER" id="PTHR43304">
    <property type="entry name" value="PHYTOCHROME-LIKE PROTEIN CPH1"/>
    <property type="match status" value="1"/>
</dbReference>
<evidence type="ECO:0000259" key="7">
    <source>
        <dbReference type="PROSITE" id="PS50113"/>
    </source>
</evidence>
<dbReference type="Proteomes" id="UP000238157">
    <property type="component" value="Unassembled WGS sequence"/>
</dbReference>
<evidence type="ECO:0000256" key="5">
    <source>
        <dbReference type="ARBA" id="ARBA00022777"/>
    </source>
</evidence>
<evidence type="ECO:0000259" key="6">
    <source>
        <dbReference type="PROSITE" id="PS50112"/>
    </source>
</evidence>
<reference evidence="8 9" key="1">
    <citation type="submission" date="2018-03" db="EMBL/GenBank/DDBJ databases">
        <title>Genomic Encyclopedia of Archaeal and Bacterial Type Strains, Phase II (KMG-II): from individual species to whole genera.</title>
        <authorList>
            <person name="Goeker M."/>
        </authorList>
    </citation>
    <scope>NUCLEOTIDE SEQUENCE [LARGE SCALE GENOMIC DNA]</scope>
    <source>
        <strain evidence="8 9">DSM 27929</strain>
    </source>
</reference>
<dbReference type="Pfam" id="PF13188">
    <property type="entry name" value="PAS_8"/>
    <property type="match status" value="1"/>
</dbReference>
<name>A0A2T0WMU3_9BACT</name>
<dbReference type="NCBIfam" id="TIGR00229">
    <property type="entry name" value="sensory_box"/>
    <property type="match status" value="2"/>
</dbReference>
<keyword evidence="4" id="KW-0808">Transferase</keyword>
<evidence type="ECO:0000256" key="4">
    <source>
        <dbReference type="ARBA" id="ARBA00022679"/>
    </source>
</evidence>
<dbReference type="SUPFAM" id="SSF55781">
    <property type="entry name" value="GAF domain-like"/>
    <property type="match status" value="1"/>
</dbReference>
<dbReference type="InterPro" id="IPR052162">
    <property type="entry name" value="Sensor_kinase/Photoreceptor"/>
</dbReference>
<keyword evidence="3" id="KW-0597">Phosphoprotein</keyword>
<dbReference type="InterPro" id="IPR029016">
    <property type="entry name" value="GAF-like_dom_sf"/>
</dbReference>
<evidence type="ECO:0000313" key="9">
    <source>
        <dbReference type="Proteomes" id="UP000238157"/>
    </source>
</evidence>
<dbReference type="PANTHER" id="PTHR43304:SF1">
    <property type="entry name" value="PAC DOMAIN-CONTAINING PROTEIN"/>
    <property type="match status" value="1"/>
</dbReference>
<evidence type="ECO:0000256" key="2">
    <source>
        <dbReference type="ARBA" id="ARBA00012438"/>
    </source>
</evidence>
<proteinExistence type="predicted"/>
<dbReference type="AlphaFoldDB" id="A0A2T0WMU3"/>
<evidence type="ECO:0000256" key="1">
    <source>
        <dbReference type="ARBA" id="ARBA00000085"/>
    </source>
</evidence>
<dbReference type="Gene3D" id="3.30.450.40">
    <property type="match status" value="1"/>
</dbReference>
<dbReference type="InterPro" id="IPR035965">
    <property type="entry name" value="PAS-like_dom_sf"/>
</dbReference>
<dbReference type="RefSeq" id="WP_106133514.1">
    <property type="nucleotide sequence ID" value="NZ_PVTR01000005.1"/>
</dbReference>
<dbReference type="SMART" id="SM00091">
    <property type="entry name" value="PAS"/>
    <property type="match status" value="3"/>
</dbReference>
<dbReference type="EC" id="2.7.13.3" evidence="2"/>
<comment type="catalytic activity">
    <reaction evidence="1">
        <text>ATP + protein L-histidine = ADP + protein N-phospho-L-histidine.</text>
        <dbReference type="EC" id="2.7.13.3"/>
    </reaction>
</comment>
<protein>
    <recommendedName>
        <fullName evidence="2">histidine kinase</fullName>
        <ecNumber evidence="2">2.7.13.3</ecNumber>
    </recommendedName>
</protein>
<dbReference type="InterPro" id="IPR000700">
    <property type="entry name" value="PAS-assoc_C"/>
</dbReference>
<feature type="domain" description="PAS" evidence="6">
    <location>
        <begin position="425"/>
        <end position="473"/>
    </location>
</feature>
<dbReference type="Gene3D" id="3.30.450.20">
    <property type="entry name" value="PAS domain"/>
    <property type="match status" value="4"/>
</dbReference>
<dbReference type="PROSITE" id="PS50113">
    <property type="entry name" value="PAC"/>
    <property type="match status" value="1"/>
</dbReference>
<dbReference type="SUPFAM" id="SSF55785">
    <property type="entry name" value="PYP-like sensor domain (PAS domain)"/>
    <property type="match status" value="4"/>
</dbReference>
<accession>A0A2T0WMU3</accession>
<dbReference type="InterPro" id="IPR000014">
    <property type="entry name" value="PAS"/>
</dbReference>
<keyword evidence="5" id="KW-0418">Kinase</keyword>
<feature type="domain" description="PAC" evidence="7">
    <location>
        <begin position="373"/>
        <end position="424"/>
    </location>
</feature>
<evidence type="ECO:0000256" key="3">
    <source>
        <dbReference type="ARBA" id="ARBA00022553"/>
    </source>
</evidence>
<dbReference type="GO" id="GO:0004673">
    <property type="term" value="F:protein histidine kinase activity"/>
    <property type="evidence" value="ECO:0007669"/>
    <property type="project" value="UniProtKB-EC"/>
</dbReference>
<dbReference type="OrthoDB" id="9124519at2"/>
<organism evidence="8 9">
    <name type="scientific">Mongoliibacter ruber</name>
    <dbReference type="NCBI Taxonomy" id="1750599"/>
    <lineage>
        <taxon>Bacteria</taxon>
        <taxon>Pseudomonadati</taxon>
        <taxon>Bacteroidota</taxon>
        <taxon>Cytophagia</taxon>
        <taxon>Cytophagales</taxon>
        <taxon>Cyclobacteriaceae</taxon>
        <taxon>Mongoliibacter</taxon>
    </lineage>
</organism>
<evidence type="ECO:0000313" key="8">
    <source>
        <dbReference type="EMBL" id="PRY88021.1"/>
    </source>
</evidence>
<dbReference type="EMBL" id="PVTR01000005">
    <property type="protein sequence ID" value="PRY88021.1"/>
    <property type="molecule type" value="Genomic_DNA"/>
</dbReference>
<keyword evidence="9" id="KW-1185">Reference proteome</keyword>
<sequence length="756" mass="86002">MEKNSDITEQSLRENFLRSIDLLSEKKDKDFTEILNIAAALSQCGTAYISVICGESSVLKASLGTKIQKIPVEHSICTLAVQAKEFFYEAESIRQNKKFSKNALLQENPSLNYCCCIPIPSNKGINLGAISLLFKENPKFNDQTKNALILLAQQLGNTLNLRHDIVKKKAKNAILTSGLKFRNSILTSIPDLIFIQDKEGNYLEVLGGNEDDLMLNPSEFLGRNIIEIQNEARVMYFFDAIEKIANGIEPQPLHYTLETQKGLQEYEIRISLFGNDKVISLVRNITQKAIAERELRKTRELLEISSSLAQIGAWGFNLIDKTIEWSKTTKAIHELEEDFTPTIEDAFSLYFTKNSQEKINELLQYAISSGRPFDDEFEINTAKGNKKWVRVLGQAEYENNTCMRIYGTFQDITEKKEAQLSKEASDMEYKKLFDVMAQGIVYQAKEGHIIKANNAASKILGLSMDEIVGRTSMDPRWRAILEDGSPFPGELHPAMVALKTGKPVKNQIMGVFHPGKNIPKWIIIDSEPEFRNNEKKPFRVLNSFTDITELKKTRLKIEESQANLKAIIDSSSEGIWAVDKKLSLNFSNKVSKEQIRMMYGSKLNDGKNIIDLLPEIQKAVWQKRYDQALQGKSIKFTEMSAEKNYNFDITMNPIKMREKVLGVAVFANDMMEIRKYINTIEDQNKALKEIGFIQSHIVRAPVARIMGLVMLLEEPDFDEMNTLDILREIVNSCKELDLTIREISAKTYNSSRNMDI</sequence>
<comment type="caution">
    <text evidence="8">The sequence shown here is derived from an EMBL/GenBank/DDBJ whole genome shotgun (WGS) entry which is preliminary data.</text>
</comment>
<dbReference type="PROSITE" id="PS50112">
    <property type="entry name" value="PAS"/>
    <property type="match status" value="1"/>
</dbReference>
<gene>
    <name evidence="8" type="ORF">CLW00_105142</name>
</gene>